<proteinExistence type="predicted"/>
<organism evidence="2 3">
    <name type="scientific">Oceanobacillus kimchii</name>
    <dbReference type="NCBI Taxonomy" id="746691"/>
    <lineage>
        <taxon>Bacteria</taxon>
        <taxon>Bacillati</taxon>
        <taxon>Bacillota</taxon>
        <taxon>Bacilli</taxon>
        <taxon>Bacillales</taxon>
        <taxon>Bacillaceae</taxon>
        <taxon>Oceanobacillus</taxon>
    </lineage>
</organism>
<feature type="transmembrane region" description="Helical" evidence="1">
    <location>
        <begin position="63"/>
        <end position="82"/>
    </location>
</feature>
<keyword evidence="1" id="KW-0812">Transmembrane</keyword>
<dbReference type="Proteomes" id="UP001275436">
    <property type="component" value="Unassembled WGS sequence"/>
</dbReference>
<sequence>MSISVIMIIVSVYLICGIIFNEAQKKKMGELIKMWSNGELESENDLKLIQDILYIKSSDKIQFLSALLNIILWMPIIIYAHLTKK</sequence>
<name>A0ABQ5TIW8_9BACI</name>
<evidence type="ECO:0000256" key="1">
    <source>
        <dbReference type="SAM" id="Phobius"/>
    </source>
</evidence>
<accession>A0ABQ5TIW8</accession>
<reference evidence="2 3" key="1">
    <citation type="submission" date="2023-02" db="EMBL/GenBank/DDBJ databases">
        <title>Oceanobacillus kimchii IFOP_LL358 isolated form Alexandrium catenella lab strain.</title>
        <authorList>
            <person name="Gajardo G."/>
            <person name="Ueki S."/>
            <person name="Maruyama F."/>
        </authorList>
    </citation>
    <scope>NUCLEOTIDE SEQUENCE [LARGE SCALE GENOMIC DNA]</scope>
    <source>
        <strain evidence="2 3">IFOP_LL358</strain>
    </source>
</reference>
<dbReference type="RefSeq" id="WP_317958102.1">
    <property type="nucleotide sequence ID" value="NZ_BSKO01000001.1"/>
</dbReference>
<evidence type="ECO:0000313" key="2">
    <source>
        <dbReference type="EMBL" id="GLO66226.1"/>
    </source>
</evidence>
<protein>
    <recommendedName>
        <fullName evidence="4">DUF3784 domain-containing protein</fullName>
    </recommendedName>
</protein>
<evidence type="ECO:0000313" key="3">
    <source>
        <dbReference type="Proteomes" id="UP001275436"/>
    </source>
</evidence>
<dbReference type="EMBL" id="BSKO01000001">
    <property type="protein sequence ID" value="GLO66226.1"/>
    <property type="molecule type" value="Genomic_DNA"/>
</dbReference>
<evidence type="ECO:0008006" key="4">
    <source>
        <dbReference type="Google" id="ProtNLM"/>
    </source>
</evidence>
<comment type="caution">
    <text evidence="2">The sequence shown here is derived from an EMBL/GenBank/DDBJ whole genome shotgun (WGS) entry which is preliminary data.</text>
</comment>
<gene>
    <name evidence="2" type="ORF">MACH08_20100</name>
</gene>
<feature type="transmembrane region" description="Helical" evidence="1">
    <location>
        <begin position="6"/>
        <end position="23"/>
    </location>
</feature>
<keyword evidence="1" id="KW-1133">Transmembrane helix</keyword>
<keyword evidence="3" id="KW-1185">Reference proteome</keyword>
<keyword evidence="1" id="KW-0472">Membrane</keyword>